<reference evidence="1" key="1">
    <citation type="submission" date="2023-06" db="EMBL/GenBank/DDBJ databases">
        <authorList>
            <person name="Kurt Z."/>
        </authorList>
    </citation>
    <scope>NUCLEOTIDE SEQUENCE</scope>
</reference>
<evidence type="ECO:0000313" key="2">
    <source>
        <dbReference type="EMBL" id="CAL6111293.1"/>
    </source>
</evidence>
<dbReference type="EMBL" id="CAXDID020000705">
    <property type="protein sequence ID" value="CAL6111293.1"/>
    <property type="molecule type" value="Genomic_DNA"/>
</dbReference>
<dbReference type="Proteomes" id="UP001642409">
    <property type="component" value="Unassembled WGS sequence"/>
</dbReference>
<name>A0AA86USH5_9EUKA</name>
<organism evidence="1">
    <name type="scientific">Hexamita inflata</name>
    <dbReference type="NCBI Taxonomy" id="28002"/>
    <lineage>
        <taxon>Eukaryota</taxon>
        <taxon>Metamonada</taxon>
        <taxon>Diplomonadida</taxon>
        <taxon>Hexamitidae</taxon>
        <taxon>Hexamitinae</taxon>
        <taxon>Hexamita</taxon>
    </lineage>
</organism>
<protein>
    <submittedName>
        <fullName evidence="1">Uncharacterized protein</fullName>
    </submittedName>
</protein>
<reference evidence="2 3" key="2">
    <citation type="submission" date="2024-07" db="EMBL/GenBank/DDBJ databases">
        <authorList>
            <person name="Akdeniz Z."/>
        </authorList>
    </citation>
    <scope>NUCLEOTIDE SEQUENCE [LARGE SCALE GENOMIC DNA]</scope>
</reference>
<evidence type="ECO:0000313" key="3">
    <source>
        <dbReference type="Proteomes" id="UP001642409"/>
    </source>
</evidence>
<proteinExistence type="predicted"/>
<evidence type="ECO:0000313" key="1">
    <source>
        <dbReference type="EMBL" id="CAI9970000.1"/>
    </source>
</evidence>
<comment type="caution">
    <text evidence="1">The sequence shown here is derived from an EMBL/GenBank/DDBJ whole genome shotgun (WGS) entry which is preliminary data.</text>
</comment>
<keyword evidence="3" id="KW-1185">Reference proteome</keyword>
<dbReference type="EMBL" id="CATOUU010001066">
    <property type="protein sequence ID" value="CAI9970000.1"/>
    <property type="molecule type" value="Genomic_DNA"/>
</dbReference>
<dbReference type="AlphaFoldDB" id="A0AA86USH5"/>
<sequence length="240" mass="27228">MSVYKSTREFYANLEKQTAFVHKSAQVSFQALREFIQSAPDLLHSIQQLAAAECGPNKQLLLSVHDYLQNNAQIFKTQFQLLLELSAACTETKLQFQSIQNSTVNSEKCSNRLQKVNPAQLLDAQTVYKNCNRELVRMSAAFERSRFKNYSSFAETLEKTEVFKGSSKLTGIKQLNIVQKQISERSVLNELMARMSGIEVEGQIEAIIGVEEQIGAVKKELDGKKYAEKGRYRTVREESD</sequence>
<accession>A0AA86USH5</accession>
<gene>
    <name evidence="1" type="ORF">HINF_LOCUS57645</name>
    <name evidence="2" type="ORF">HINF_LOCUS76327</name>
</gene>